<sequence>MPPARRNCKFTKKLSQEFPFIKSTKFGDEVTCPKCQSTFSITSGGRMDITRHLECEKHKKHINAAASSSVLTNYYKNDIYGTCEKKLAISEALFAYHAVAHNHSFRSMDCTSKIIQKRFENKFSCARTKSEAIIKRVLAPFAFDALTQELETSHFVSIFSDASNHKDIKLFPTLVRYFNTQNEISIKIIDVTSAPGETAEIISNLLLKVLDQNNLRNKLVAYCADNANTNFGGVSKKGNKNVFNKLKQNVPQKLIGIGCAAHIIHNTIQTAADLLPTDVDSVINKIYSHFYIFTVRVESLKTFCEEAETDYHKLLSTSKTRWLSLTPAIERILQLYAPLKSYFLSLEKCPAYLSTFFFNNASEIWLQFVHCQASLFSSTIKMIENDKCTVTEVAKAINNLISKLEARLDQTFIPLIIRNDLTKLTEEGEINKEWFYSHVVQFYKNCLDYLRLWSSQLSDTGCLEWTDLNQCVEWENVQKTLEFISEHFTANDIDENALFNEVTLIKNYANEQKINEWQEMKTPNMANAIKHALVKAMTNVKDPDVRQE</sequence>
<protein>
    <submittedName>
        <fullName evidence="1">Uncharacterized protein</fullName>
    </submittedName>
</protein>
<dbReference type="AlphaFoldDB" id="A0A8K0CL94"/>
<accession>A0A8K0CL94</accession>
<organism evidence="1 2">
    <name type="scientific">Ignelater luminosus</name>
    <name type="common">Cucubano</name>
    <name type="synonym">Pyrophorus luminosus</name>
    <dbReference type="NCBI Taxonomy" id="2038154"/>
    <lineage>
        <taxon>Eukaryota</taxon>
        <taxon>Metazoa</taxon>
        <taxon>Ecdysozoa</taxon>
        <taxon>Arthropoda</taxon>
        <taxon>Hexapoda</taxon>
        <taxon>Insecta</taxon>
        <taxon>Pterygota</taxon>
        <taxon>Neoptera</taxon>
        <taxon>Endopterygota</taxon>
        <taxon>Coleoptera</taxon>
        <taxon>Polyphaga</taxon>
        <taxon>Elateriformia</taxon>
        <taxon>Elateroidea</taxon>
        <taxon>Elateridae</taxon>
        <taxon>Agrypninae</taxon>
        <taxon>Pyrophorini</taxon>
        <taxon>Ignelater</taxon>
    </lineage>
</organism>
<gene>
    <name evidence="1" type="ORF">ILUMI_18467</name>
</gene>
<dbReference type="SUPFAM" id="SSF53098">
    <property type="entry name" value="Ribonuclease H-like"/>
    <property type="match status" value="1"/>
</dbReference>
<feature type="non-terminal residue" evidence="1">
    <location>
        <position position="1"/>
    </location>
</feature>
<dbReference type="OrthoDB" id="10033706at2759"/>
<evidence type="ECO:0000313" key="2">
    <source>
        <dbReference type="Proteomes" id="UP000801492"/>
    </source>
</evidence>
<reference evidence="1" key="1">
    <citation type="submission" date="2019-08" db="EMBL/GenBank/DDBJ databases">
        <title>The genome of the North American firefly Photinus pyralis.</title>
        <authorList>
            <consortium name="Photinus pyralis genome working group"/>
            <person name="Fallon T.R."/>
            <person name="Sander Lower S.E."/>
            <person name="Weng J.-K."/>
        </authorList>
    </citation>
    <scope>NUCLEOTIDE SEQUENCE</scope>
    <source>
        <strain evidence="1">TRF0915ILg1</strain>
        <tissue evidence="1">Whole body</tissue>
    </source>
</reference>
<dbReference type="InterPro" id="IPR012337">
    <property type="entry name" value="RNaseH-like_sf"/>
</dbReference>
<name>A0A8K0CL94_IGNLU</name>
<comment type="caution">
    <text evidence="1">The sequence shown here is derived from an EMBL/GenBank/DDBJ whole genome shotgun (WGS) entry which is preliminary data.</text>
</comment>
<keyword evidence="2" id="KW-1185">Reference proteome</keyword>
<dbReference type="Proteomes" id="UP000801492">
    <property type="component" value="Unassembled WGS sequence"/>
</dbReference>
<evidence type="ECO:0000313" key="1">
    <source>
        <dbReference type="EMBL" id="KAF2887706.1"/>
    </source>
</evidence>
<proteinExistence type="predicted"/>
<dbReference type="EMBL" id="VTPC01082183">
    <property type="protein sequence ID" value="KAF2887706.1"/>
    <property type="molecule type" value="Genomic_DNA"/>
</dbReference>
<dbReference type="PANTHER" id="PTHR37162:SF10">
    <property type="entry name" value="DUF4371 DOMAIN-CONTAINING PROTEIN"/>
    <property type="match status" value="1"/>
</dbReference>
<dbReference type="PANTHER" id="PTHR37162">
    <property type="entry name" value="HAT FAMILY DIMERISATION DOMAINCONTAINING PROTEIN-RELATED"/>
    <property type="match status" value="1"/>
</dbReference>